<dbReference type="Pfam" id="PF12894">
    <property type="entry name" value="ANAPC4_WD40"/>
    <property type="match status" value="1"/>
</dbReference>
<dbReference type="SUPFAM" id="SSF101908">
    <property type="entry name" value="Putative isomerase YbhE"/>
    <property type="match status" value="1"/>
</dbReference>
<keyword evidence="6" id="KW-0009">Actin-binding</keyword>
<dbReference type="GO" id="GO:0003779">
    <property type="term" value="F:actin binding"/>
    <property type="evidence" value="ECO:0007669"/>
    <property type="project" value="UniProtKB-KW"/>
</dbReference>
<keyword evidence="12" id="KW-1185">Reference proteome</keyword>
<feature type="compositionally biased region" description="Basic and acidic residues" evidence="10">
    <location>
        <begin position="494"/>
        <end position="508"/>
    </location>
</feature>
<dbReference type="AlphaFoldDB" id="A0A6P3UQD2"/>
<keyword evidence="3" id="KW-0963">Cytoplasm</keyword>
<evidence type="ECO:0000256" key="2">
    <source>
        <dbReference type="ARBA" id="ARBA00009482"/>
    </source>
</evidence>
<dbReference type="FunFam" id="2.130.10.10:FF:000076">
    <property type="entry name" value="Coronin"/>
    <property type="match status" value="1"/>
</dbReference>
<evidence type="ECO:0000256" key="3">
    <source>
        <dbReference type="ARBA" id="ARBA00022490"/>
    </source>
</evidence>
<dbReference type="Proteomes" id="UP000515180">
    <property type="component" value="Unplaced"/>
</dbReference>
<dbReference type="FunFam" id="2.130.10.10:FF:000362">
    <property type="entry name" value="Coronin"/>
    <property type="match status" value="1"/>
</dbReference>
<evidence type="ECO:0000256" key="7">
    <source>
        <dbReference type="ARBA" id="ARBA00024838"/>
    </source>
</evidence>
<name>A0A6P3UQD2_BOMIM</name>
<dbReference type="GeneID" id="100740136"/>
<evidence type="ECO:0000256" key="8">
    <source>
        <dbReference type="PROSITE-ProRule" id="PRU00221"/>
    </source>
</evidence>
<dbReference type="InterPro" id="IPR001680">
    <property type="entry name" value="WD40_rpt"/>
</dbReference>
<dbReference type="InterPro" id="IPR015943">
    <property type="entry name" value="WD40/YVTN_repeat-like_dom_sf"/>
</dbReference>
<dbReference type="Pfam" id="PF08953">
    <property type="entry name" value="DUF1899"/>
    <property type="match status" value="2"/>
</dbReference>
<dbReference type="InterPro" id="IPR019775">
    <property type="entry name" value="WD40_repeat_CS"/>
</dbReference>
<evidence type="ECO:0000256" key="5">
    <source>
        <dbReference type="ARBA" id="ARBA00022737"/>
    </source>
</evidence>
<evidence type="ECO:0000256" key="9">
    <source>
        <dbReference type="RuleBase" id="RU280818"/>
    </source>
</evidence>
<accession>A0A6P3UQD2</accession>
<dbReference type="InterPro" id="IPR024977">
    <property type="entry name" value="Apc4-like_WD40_dom"/>
</dbReference>
<reference evidence="13" key="1">
    <citation type="submission" date="2025-08" db="UniProtKB">
        <authorList>
            <consortium name="RefSeq"/>
        </authorList>
    </citation>
    <scope>IDENTIFICATION</scope>
</reference>
<comment type="function">
    <text evidence="7">F-actin regulator involved in anterograde Golgi to endosome transport: upon ubiquitination via 'Lys-33'-linked ubiquitin chains by the BCR(KLHL20) E3 ubiquitin ligase complex, interacts with EPS15 and localizes to the trans-Golgi network, where it promotes actin polymerization, thereby facilitating post-Golgi trafficking. May play a role in the maintenance of the Golgi apparatus morphology.</text>
</comment>
<dbReference type="CTD" id="31620"/>
<dbReference type="PANTHER" id="PTHR10856:SF20">
    <property type="entry name" value="CORONIN-7"/>
    <property type="match status" value="1"/>
</dbReference>
<evidence type="ECO:0000256" key="10">
    <source>
        <dbReference type="SAM" id="MobiDB-lite"/>
    </source>
</evidence>
<dbReference type="PROSITE" id="PS00678">
    <property type="entry name" value="WD_REPEATS_1"/>
    <property type="match status" value="1"/>
</dbReference>
<dbReference type="InterPro" id="IPR036322">
    <property type="entry name" value="WD40_repeat_dom_sf"/>
</dbReference>
<dbReference type="SMART" id="SM00320">
    <property type="entry name" value="WD40"/>
    <property type="match status" value="6"/>
</dbReference>
<evidence type="ECO:0000256" key="4">
    <source>
        <dbReference type="ARBA" id="ARBA00022574"/>
    </source>
</evidence>
<evidence type="ECO:0000256" key="1">
    <source>
        <dbReference type="ARBA" id="ARBA00004496"/>
    </source>
</evidence>
<dbReference type="OrthoDB" id="1850764at2759"/>
<evidence type="ECO:0000256" key="6">
    <source>
        <dbReference type="ARBA" id="ARBA00023203"/>
    </source>
</evidence>
<dbReference type="GO" id="GO:0005737">
    <property type="term" value="C:cytoplasm"/>
    <property type="evidence" value="ECO:0007669"/>
    <property type="project" value="UniProtKB-SubCell"/>
</dbReference>
<evidence type="ECO:0000313" key="12">
    <source>
        <dbReference type="Proteomes" id="UP000515180"/>
    </source>
</evidence>
<feature type="compositionally biased region" description="Basic and acidic residues" evidence="10">
    <location>
        <begin position="390"/>
        <end position="400"/>
    </location>
</feature>
<gene>
    <name evidence="13" type="primary">LOC100740136</name>
</gene>
<feature type="repeat" description="WD" evidence="8">
    <location>
        <begin position="781"/>
        <end position="822"/>
    </location>
</feature>
<dbReference type="GO" id="GO:0030036">
    <property type="term" value="P:actin cytoskeleton organization"/>
    <property type="evidence" value="ECO:0007669"/>
    <property type="project" value="UniProtKB-ARBA"/>
</dbReference>
<feature type="compositionally biased region" description="Basic and acidic residues" evidence="10">
    <location>
        <begin position="460"/>
        <end position="469"/>
    </location>
</feature>
<dbReference type="Pfam" id="PF00400">
    <property type="entry name" value="WD40"/>
    <property type="match status" value="4"/>
</dbReference>
<feature type="repeat" description="WD" evidence="8">
    <location>
        <begin position="682"/>
        <end position="716"/>
    </location>
</feature>
<organism evidence="12 13">
    <name type="scientific">Bombus impatiens</name>
    <name type="common">Bumblebee</name>
    <dbReference type="NCBI Taxonomy" id="132113"/>
    <lineage>
        <taxon>Eukaryota</taxon>
        <taxon>Metazoa</taxon>
        <taxon>Ecdysozoa</taxon>
        <taxon>Arthropoda</taxon>
        <taxon>Hexapoda</taxon>
        <taxon>Insecta</taxon>
        <taxon>Pterygota</taxon>
        <taxon>Neoptera</taxon>
        <taxon>Endopterygota</taxon>
        <taxon>Hymenoptera</taxon>
        <taxon>Apocrita</taxon>
        <taxon>Aculeata</taxon>
        <taxon>Apoidea</taxon>
        <taxon>Anthophila</taxon>
        <taxon>Apidae</taxon>
        <taxon>Bombus</taxon>
        <taxon>Pyrobombus</taxon>
    </lineage>
</organism>
<dbReference type="PROSITE" id="PS50082">
    <property type="entry name" value="WD_REPEATS_2"/>
    <property type="match status" value="5"/>
</dbReference>
<dbReference type="InterPro" id="IPR015505">
    <property type="entry name" value="Coronin"/>
</dbReference>
<feature type="compositionally biased region" description="Polar residues" evidence="10">
    <location>
        <begin position="431"/>
        <end position="459"/>
    </location>
</feature>
<dbReference type="InterPro" id="IPR015048">
    <property type="entry name" value="DUF1899"/>
</dbReference>
<feature type="repeat" description="WD" evidence="8">
    <location>
        <begin position="732"/>
        <end position="766"/>
    </location>
</feature>
<feature type="region of interest" description="Disordered" evidence="10">
    <location>
        <begin position="387"/>
        <end position="413"/>
    </location>
</feature>
<feature type="domain" description="DUF1899" evidence="11">
    <location>
        <begin position="608"/>
        <end position="673"/>
    </location>
</feature>
<keyword evidence="5 9" id="KW-0677">Repeat</keyword>
<dbReference type="RefSeq" id="XP_012239002.1">
    <property type="nucleotide sequence ID" value="XM_012383579.3"/>
</dbReference>
<feature type="domain" description="DUF1899" evidence="11">
    <location>
        <begin position="4"/>
        <end position="66"/>
    </location>
</feature>
<feature type="repeat" description="WD" evidence="8">
    <location>
        <begin position="167"/>
        <end position="208"/>
    </location>
</feature>
<dbReference type="SUPFAM" id="SSF50978">
    <property type="entry name" value="WD40 repeat-like"/>
    <property type="match status" value="1"/>
</dbReference>
<feature type="repeat" description="WD" evidence="8">
    <location>
        <begin position="75"/>
        <end position="109"/>
    </location>
</feature>
<protein>
    <recommendedName>
        <fullName evidence="9">Coronin</fullName>
    </recommendedName>
</protein>
<dbReference type="PROSITE" id="PS50294">
    <property type="entry name" value="WD_REPEATS_REGION"/>
    <property type="match status" value="3"/>
</dbReference>
<dbReference type="Pfam" id="PF16300">
    <property type="entry name" value="WD40_4"/>
    <property type="match status" value="2"/>
</dbReference>
<dbReference type="SMART" id="SM01166">
    <property type="entry name" value="DUF1899"/>
    <property type="match status" value="2"/>
</dbReference>
<keyword evidence="4 8" id="KW-0853">WD repeat</keyword>
<evidence type="ECO:0000313" key="13">
    <source>
        <dbReference type="RefSeq" id="XP_012239002.1"/>
    </source>
</evidence>
<feature type="region of interest" description="Disordered" evidence="10">
    <location>
        <begin position="429"/>
        <end position="520"/>
    </location>
</feature>
<dbReference type="PANTHER" id="PTHR10856">
    <property type="entry name" value="CORONIN"/>
    <property type="match status" value="1"/>
</dbReference>
<dbReference type="Gene3D" id="2.130.10.10">
    <property type="entry name" value="YVTN repeat-like/Quinoprotein amine dehydrogenase"/>
    <property type="match status" value="2"/>
</dbReference>
<evidence type="ECO:0000259" key="11">
    <source>
        <dbReference type="SMART" id="SM01166"/>
    </source>
</evidence>
<sequence>MAWRFKASKYKNAAPIVPKPEACIRDISVGSYQTYGNNIAASAAFMAFNVDHNGSNLAVLPLEDCGRKSKTMPLLHAHADTVTDMDFSPFHDGLLATGSQDCLVKLWHIPEAGLEEPLCNPECTFSHRQRRVEVVCWHPSAEHLLTTVSYTNLSLWDVISQQELFSNNEHTDVIQSLSWKQDGVILATSCKDKQLRIIDARASTCIVNSCSSHQSIKDSRCVWLNNSDRILTTGFDAARLRQVYIRDLRHLNEPVKMLELDCSTGILMPLFDPDTNMLFLAGKGDTTIMYMEVMDKDPFLVEGIRHSGEQTKGVCLVPKRALNVMQAEVNRLLQLTSNMVIPIMYQVPRKTYRDFHADIYPDTVGCIAQNNAAAWIKGHNMPVPKISLDPAKRNKGEEPIAPRLGPKPFQAKSGSQEFSFDKIFSVPVAPNSDTNGYQNDLNNQIENNTESEKSPSFNNERMKEAENGKSDSSSLEEDANSSDSGYKPKTPSTAERRKVFEIKVKDDSPESEDLGNFERGNANRNSIAERRRLYESRSVSVTDGNLAEKAMGSPTMLRRRDSFKTKSEVIKEDEVKKVISMLRQQSMDPRLEKVDNSVTPTPKRTSTVFGRVSKFRHLKGTPGHKSTHIENIRNISRQISGECDGFHANPDRVAVPLSGPGGKIAVLELKKTGRLPDGVMPALVHGATVMDFQWNPFDNQRLAVACDDGLIRLWEIPESGLAEPTNEPKHTIKAHTDKIYLIKFHPLASDILASASYDMTVKIWDLTLLSSCETAVAKITLMGHTDQIFSLAWSPCGQYLASTCKDGKLRVYKPRSGDVPVKTGKGPVGTRGARVVWALKGQFLVVLGFDKVSERQIYVFKTDNLNTPLTTVGLDVSPAILMPYYDEDSSTLFLTGRGDSTIYAFEVTEEPPYCCPLSHHRCSSLHQGLSFLPKNKCDVASVEFASALRLTNNTIEPLSFTVPRIKSELFQDDLFPPTKVTWKPTMTATEWFNGANKQAYRISLKPPGMDNLTENQGQGVVTAPVAAKQQSATPFSVSAQPFNRLGWNPDVKAKQEEIQKTMSNFVGDVIQCSLEQDHMEGVEEHEWDE</sequence>
<comment type="subcellular location">
    <subcellularLocation>
        <location evidence="1">Cytoplasm</location>
    </subcellularLocation>
</comment>
<proteinExistence type="inferred from homology"/>
<dbReference type="SMART" id="SM01167">
    <property type="entry name" value="DUF1900"/>
    <property type="match status" value="2"/>
</dbReference>
<comment type="similarity">
    <text evidence="2 9">Belongs to the WD repeat coronin family.</text>
</comment>